<comment type="caution">
    <text evidence="3">The sequence shown here is derived from an EMBL/GenBank/DDBJ whole genome shotgun (WGS) entry which is preliminary data.</text>
</comment>
<dbReference type="InterPro" id="IPR036388">
    <property type="entry name" value="WH-like_DNA-bd_sf"/>
</dbReference>
<dbReference type="RefSeq" id="WP_239145133.1">
    <property type="nucleotide sequence ID" value="NZ_BAAAQE010000035.1"/>
</dbReference>
<dbReference type="EMBL" id="BOMG01000039">
    <property type="protein sequence ID" value="GID54158.1"/>
    <property type="molecule type" value="Genomic_DNA"/>
</dbReference>
<dbReference type="SUPFAM" id="SSF46785">
    <property type="entry name" value="Winged helix' DNA-binding domain"/>
    <property type="match status" value="1"/>
</dbReference>
<gene>
    <name evidence="3" type="ORF">Aco03nite_025620</name>
</gene>
<evidence type="ECO:0000313" key="4">
    <source>
        <dbReference type="Proteomes" id="UP000612282"/>
    </source>
</evidence>
<dbReference type="InterPro" id="IPR000485">
    <property type="entry name" value="AsnC-type_HTH_dom"/>
</dbReference>
<dbReference type="Proteomes" id="UP000612282">
    <property type="component" value="Unassembled WGS sequence"/>
</dbReference>
<protein>
    <recommendedName>
        <fullName evidence="2">HTH marR-type domain-containing protein</fullName>
    </recommendedName>
</protein>
<organism evidence="3 4">
    <name type="scientific">Actinoplanes couchii</name>
    <dbReference type="NCBI Taxonomy" id="403638"/>
    <lineage>
        <taxon>Bacteria</taxon>
        <taxon>Bacillati</taxon>
        <taxon>Actinomycetota</taxon>
        <taxon>Actinomycetes</taxon>
        <taxon>Micromonosporales</taxon>
        <taxon>Micromonosporaceae</taxon>
        <taxon>Actinoplanes</taxon>
    </lineage>
</organism>
<feature type="region of interest" description="Disordered" evidence="1">
    <location>
        <begin position="1"/>
        <end position="31"/>
    </location>
</feature>
<evidence type="ECO:0000313" key="3">
    <source>
        <dbReference type="EMBL" id="GID54158.1"/>
    </source>
</evidence>
<name>A0ABQ3X6L4_9ACTN</name>
<dbReference type="InterPro" id="IPR039422">
    <property type="entry name" value="MarR/SlyA-like"/>
</dbReference>
<dbReference type="Gene3D" id="1.10.10.10">
    <property type="entry name" value="Winged helix-like DNA-binding domain superfamily/Winged helix DNA-binding domain"/>
    <property type="match status" value="1"/>
</dbReference>
<dbReference type="InterPro" id="IPR036390">
    <property type="entry name" value="WH_DNA-bd_sf"/>
</dbReference>
<feature type="compositionally biased region" description="Polar residues" evidence="1">
    <location>
        <begin position="1"/>
        <end position="12"/>
    </location>
</feature>
<dbReference type="PANTHER" id="PTHR33164:SF43">
    <property type="entry name" value="HTH-TYPE TRANSCRIPTIONAL REPRESSOR YETL"/>
    <property type="match status" value="1"/>
</dbReference>
<keyword evidence="4" id="KW-1185">Reference proteome</keyword>
<feature type="domain" description="HTH marR-type" evidence="2">
    <location>
        <begin position="29"/>
        <end position="161"/>
    </location>
</feature>
<dbReference type="PROSITE" id="PS50995">
    <property type="entry name" value="HTH_MARR_2"/>
    <property type="match status" value="1"/>
</dbReference>
<dbReference type="PRINTS" id="PR00033">
    <property type="entry name" value="HTHASNC"/>
</dbReference>
<sequence length="170" mass="18026">MPAQPASRTAGSESDGEAPQRPALGPGPDSELTWLLHRAAQRMHTLVGAEAERHGLSLRDHIVLSALHKTADLTQMELGQALGVDKTTLTAEIDRLEKMGLVSRRVDPRDRRARIPAITPEGDAVRAAVAHGAEAAEAAAIGPVPADQIVSLRRILYLIIGSSEDPGSCI</sequence>
<proteinExistence type="predicted"/>
<dbReference type="PANTHER" id="PTHR33164">
    <property type="entry name" value="TRANSCRIPTIONAL REGULATOR, MARR FAMILY"/>
    <property type="match status" value="1"/>
</dbReference>
<dbReference type="Pfam" id="PF12802">
    <property type="entry name" value="MarR_2"/>
    <property type="match status" value="1"/>
</dbReference>
<evidence type="ECO:0000259" key="2">
    <source>
        <dbReference type="PROSITE" id="PS50995"/>
    </source>
</evidence>
<dbReference type="SMART" id="SM00347">
    <property type="entry name" value="HTH_MARR"/>
    <property type="match status" value="1"/>
</dbReference>
<dbReference type="PRINTS" id="PR00598">
    <property type="entry name" value="HTHMARR"/>
</dbReference>
<reference evidence="3 4" key="1">
    <citation type="submission" date="2021-01" db="EMBL/GenBank/DDBJ databases">
        <title>Whole genome shotgun sequence of Actinoplanes couchii NBRC 106145.</title>
        <authorList>
            <person name="Komaki H."/>
            <person name="Tamura T."/>
        </authorList>
    </citation>
    <scope>NUCLEOTIDE SEQUENCE [LARGE SCALE GENOMIC DNA]</scope>
    <source>
        <strain evidence="3 4">NBRC 106145</strain>
    </source>
</reference>
<accession>A0ABQ3X6L4</accession>
<evidence type="ECO:0000256" key="1">
    <source>
        <dbReference type="SAM" id="MobiDB-lite"/>
    </source>
</evidence>
<dbReference type="InterPro" id="IPR000835">
    <property type="entry name" value="HTH_MarR-typ"/>
</dbReference>